<feature type="transmembrane region" description="Helical" evidence="2">
    <location>
        <begin position="1304"/>
        <end position="1321"/>
    </location>
</feature>
<feature type="transmembrane region" description="Helical" evidence="2">
    <location>
        <begin position="138"/>
        <end position="157"/>
    </location>
</feature>
<evidence type="ECO:0000256" key="2">
    <source>
        <dbReference type="SAM" id="Phobius"/>
    </source>
</evidence>
<keyword evidence="1" id="KW-1071">Ligand-gated ion channel</keyword>
<name>E0VA46_PEDHC</name>
<dbReference type="EnsemblMetazoa" id="PHUM026770-RA">
    <property type="protein sequence ID" value="PHUM026770-PA"/>
    <property type="gene ID" value="PHUM026770"/>
</dbReference>
<feature type="transmembrane region" description="Helical" evidence="2">
    <location>
        <begin position="1643"/>
        <end position="1666"/>
    </location>
</feature>
<reference evidence="4" key="1">
    <citation type="submission" date="2007-04" db="EMBL/GenBank/DDBJ databases">
        <title>Annotation of Pediculus humanus corporis strain USDA.</title>
        <authorList>
            <person name="Kirkness E."/>
            <person name="Hannick L."/>
            <person name="Hass B."/>
            <person name="Bruggner R."/>
            <person name="Lawson D."/>
            <person name="Bidwell S."/>
            <person name="Joardar V."/>
            <person name="Caler E."/>
            <person name="Walenz B."/>
            <person name="Inman J."/>
            <person name="Schobel S."/>
            <person name="Galinsky K."/>
            <person name="Amedeo P."/>
            <person name="Strausberg R."/>
        </authorList>
    </citation>
    <scope>NUCLEOTIDE SEQUENCE</scope>
    <source>
        <strain evidence="4">USDA</strain>
    </source>
</reference>
<dbReference type="InterPro" id="IPR018490">
    <property type="entry name" value="cNMP-bd_dom_sf"/>
</dbReference>
<dbReference type="CDD" id="cd00038">
    <property type="entry name" value="CAP_ED"/>
    <property type="match status" value="3"/>
</dbReference>
<feature type="transmembrane region" description="Helical" evidence="2">
    <location>
        <begin position="107"/>
        <end position="126"/>
    </location>
</feature>
<dbReference type="EMBL" id="AAZO01000326">
    <property type="status" value="NOT_ANNOTATED_CDS"/>
    <property type="molecule type" value="Genomic_DNA"/>
</dbReference>
<dbReference type="OrthoDB" id="415460at2759"/>
<reference evidence="4" key="2">
    <citation type="submission" date="2007-04" db="EMBL/GenBank/DDBJ databases">
        <title>The genome of the human body louse.</title>
        <authorList>
            <consortium name="The Human Body Louse Genome Consortium"/>
            <person name="Kirkness E."/>
            <person name="Walenz B."/>
            <person name="Hass B."/>
            <person name="Bruggner R."/>
            <person name="Strausberg R."/>
        </authorList>
    </citation>
    <scope>NUCLEOTIDE SEQUENCE</scope>
    <source>
        <strain evidence="4">USDA</strain>
    </source>
</reference>
<feature type="transmembrane region" description="Helical" evidence="2">
    <location>
        <begin position="246"/>
        <end position="270"/>
    </location>
</feature>
<dbReference type="InParanoid" id="E0VA46"/>
<keyword evidence="1" id="KW-0407">Ion channel</keyword>
<dbReference type="GO" id="GO:0005221">
    <property type="term" value="F:intracellularly cyclic nucleotide-activated monoatomic cation channel activity"/>
    <property type="evidence" value="ECO:0007669"/>
    <property type="project" value="InterPro"/>
</dbReference>
<dbReference type="SUPFAM" id="SSF51206">
    <property type="entry name" value="cAMP-binding domain-like"/>
    <property type="match status" value="4"/>
</dbReference>
<dbReference type="Proteomes" id="UP000009046">
    <property type="component" value="Unassembled WGS sequence"/>
</dbReference>
<reference evidence="5" key="3">
    <citation type="submission" date="2021-02" db="UniProtKB">
        <authorList>
            <consortium name="EnsemblMetazoa"/>
        </authorList>
    </citation>
    <scope>IDENTIFICATION</scope>
    <source>
        <strain evidence="5">USDA</strain>
    </source>
</reference>
<dbReference type="InterPro" id="IPR050866">
    <property type="entry name" value="CNG_cation_channel"/>
</dbReference>
<feature type="transmembrane region" description="Helical" evidence="2">
    <location>
        <begin position="686"/>
        <end position="705"/>
    </location>
</feature>
<feature type="transmembrane region" description="Helical" evidence="2">
    <location>
        <begin position="611"/>
        <end position="634"/>
    </location>
</feature>
<dbReference type="EMBL" id="DS235004">
    <property type="protein sequence ID" value="EEB10252.1"/>
    <property type="molecule type" value="Genomic_DNA"/>
</dbReference>
<feature type="transmembrane region" description="Helical" evidence="2">
    <location>
        <begin position="1222"/>
        <end position="1245"/>
    </location>
</feature>
<dbReference type="VEuPathDB" id="VectorBase:PHUM026770"/>
<feature type="domain" description="Cyclic nucleotide-binding" evidence="3">
    <location>
        <begin position="1393"/>
        <end position="1486"/>
    </location>
</feature>
<feature type="transmembrane region" description="Helical" evidence="2">
    <location>
        <begin position="768"/>
        <end position="787"/>
    </location>
</feature>
<evidence type="ECO:0000259" key="3">
    <source>
        <dbReference type="PROSITE" id="PS50042"/>
    </source>
</evidence>
<feature type="transmembrane region" description="Helical" evidence="2">
    <location>
        <begin position="1678"/>
        <end position="1697"/>
    </location>
</feature>
<dbReference type="PANTHER" id="PTHR45638">
    <property type="entry name" value="CYCLIC NUCLEOTIDE-GATED CATION CHANNEL SUBUNIT A"/>
    <property type="match status" value="1"/>
</dbReference>
<dbReference type="InterPro" id="IPR000595">
    <property type="entry name" value="cNMP-bd_dom"/>
</dbReference>
<feature type="domain" description="Cyclic nucleotide-binding" evidence="3">
    <location>
        <begin position="901"/>
        <end position="1007"/>
    </location>
</feature>
<keyword evidence="6" id="KW-1185">Reference proteome</keyword>
<dbReference type="RefSeq" id="XP_002422990.1">
    <property type="nucleotide sequence ID" value="XM_002422945.1"/>
</dbReference>
<accession>E0VA46</accession>
<feature type="transmembrane region" description="Helical" evidence="2">
    <location>
        <begin position="794"/>
        <end position="811"/>
    </location>
</feature>
<evidence type="ECO:0000313" key="5">
    <source>
        <dbReference type="EnsemblMetazoa" id="PHUM026770-PA"/>
    </source>
</evidence>
<feature type="transmembrane region" description="Helical" evidence="2">
    <location>
        <begin position="39"/>
        <end position="56"/>
    </location>
</feature>
<evidence type="ECO:0000256" key="1">
    <source>
        <dbReference type="ARBA" id="ARBA00023286"/>
    </source>
</evidence>
<keyword evidence="2" id="KW-0812">Transmembrane</keyword>
<proteinExistence type="predicted"/>
<keyword evidence="2" id="KW-1133">Transmembrane helix</keyword>
<feature type="transmembrane region" description="Helical" evidence="2">
    <location>
        <begin position="1087"/>
        <end position="1107"/>
    </location>
</feature>
<dbReference type="SMART" id="SM00100">
    <property type="entry name" value="cNMP"/>
    <property type="match status" value="3"/>
</dbReference>
<feature type="transmembrane region" description="Helical" evidence="2">
    <location>
        <begin position="1717"/>
        <end position="1738"/>
    </location>
</feature>
<dbReference type="PANTHER" id="PTHR45638:SF11">
    <property type="entry name" value="CYCLIC NUCLEOTIDE-GATED CATION CHANNEL SUBUNIT A"/>
    <property type="match status" value="1"/>
</dbReference>
<feature type="transmembrane region" description="Helical" evidence="2">
    <location>
        <begin position="1198"/>
        <end position="1216"/>
    </location>
</feature>
<feature type="transmembrane region" description="Helical" evidence="2">
    <location>
        <begin position="1788"/>
        <end position="1816"/>
    </location>
</feature>
<evidence type="ECO:0000313" key="4">
    <source>
        <dbReference type="EMBL" id="EEB10252.1"/>
    </source>
</evidence>
<feature type="transmembrane region" description="Helical" evidence="2">
    <location>
        <begin position="1152"/>
        <end position="1177"/>
    </location>
</feature>
<dbReference type="GeneID" id="8238871"/>
<feature type="transmembrane region" description="Helical" evidence="2">
    <location>
        <begin position="169"/>
        <end position="195"/>
    </location>
</feature>
<dbReference type="InterPro" id="IPR014710">
    <property type="entry name" value="RmlC-like_jellyroll"/>
</dbReference>
<dbReference type="CTD" id="8238871"/>
<feature type="domain" description="Cyclic nucleotide-binding" evidence="3">
    <location>
        <begin position="346"/>
        <end position="447"/>
    </location>
</feature>
<feature type="transmembrane region" description="Helical" evidence="2">
    <location>
        <begin position="1114"/>
        <end position="1132"/>
    </location>
</feature>
<feature type="transmembrane region" description="Helical" evidence="2">
    <location>
        <begin position="1602"/>
        <end position="1622"/>
    </location>
</feature>
<feature type="domain" description="Cyclic nucleotide-binding" evidence="3">
    <location>
        <begin position="1892"/>
        <end position="2015"/>
    </location>
</feature>
<keyword evidence="1" id="KW-0813">Transport</keyword>
<protein>
    <recommendedName>
        <fullName evidence="3">Cyclic nucleotide-binding domain-containing protein</fullName>
    </recommendedName>
</protein>
<dbReference type="GO" id="GO:0044877">
    <property type="term" value="F:protein-containing complex binding"/>
    <property type="evidence" value="ECO:0007669"/>
    <property type="project" value="TreeGrafter"/>
</dbReference>
<feature type="transmembrane region" description="Helical" evidence="2">
    <location>
        <begin position="1570"/>
        <end position="1596"/>
    </location>
</feature>
<gene>
    <name evidence="5" type="primary">8238871</name>
    <name evidence="4" type="ORF">Phum_PHUM026770</name>
</gene>
<dbReference type="eggNOG" id="KOG0500">
    <property type="taxonomic scope" value="Eukaryota"/>
</dbReference>
<dbReference type="Gene3D" id="2.60.120.10">
    <property type="entry name" value="Jelly Rolls"/>
    <property type="match status" value="4"/>
</dbReference>
<evidence type="ECO:0000313" key="6">
    <source>
        <dbReference type="Proteomes" id="UP000009046"/>
    </source>
</evidence>
<organism>
    <name type="scientific">Pediculus humanus subsp. corporis</name>
    <name type="common">Body louse</name>
    <dbReference type="NCBI Taxonomy" id="121224"/>
    <lineage>
        <taxon>Eukaryota</taxon>
        <taxon>Metazoa</taxon>
        <taxon>Ecdysozoa</taxon>
        <taxon>Arthropoda</taxon>
        <taxon>Hexapoda</taxon>
        <taxon>Insecta</taxon>
        <taxon>Pterygota</taxon>
        <taxon>Neoptera</taxon>
        <taxon>Paraneoptera</taxon>
        <taxon>Psocodea</taxon>
        <taxon>Troctomorpha</taxon>
        <taxon>Phthiraptera</taxon>
        <taxon>Anoplura</taxon>
        <taxon>Pediculidae</taxon>
        <taxon>Pediculus</taxon>
    </lineage>
</organism>
<keyword evidence="2" id="KW-0472">Membrane</keyword>
<keyword evidence="1" id="KW-0406">Ion transport</keyword>
<sequence>MNSVKTLKNPELQAIYKKSKASTEDVPGWKVFIFLHQDFFWRTVISILVTFTYLMRSTEYSFKVSMEYYEYLEYLNSCIYFVDTLSATLHYSMPKTRKLRHGEKRKLFFLVIDYFTLIPFYTMYMYFVFDFSGPFGKIIVHLRLNVCLRIYHLYYLFSETRYWVYKIKIYFILTLIKIIILYVVFTHLFCCLNFINKSYALQEQCLKDSISCIIEGELYILALFCQTQISETNFYPMSVENAFDTITFFFGFYFTYGCTLPLLFFTFFNYGLEYLNFSNKYNQLKMILRNWTSNKAVENKIIDYYELVRKYGESKNKPEIINYFPLCLQKNIFCEIYWEALRHSDLFEDLSLGCKRSLALCMTTRFILPNTTLLKMNALKYKFMYLESGLLQIMAQENDASPVLSLSDGTVLGELSIFLQLKSKAVLRTAKLCIIHFLSYKSFLKAMIYYPKEMKKINKKIKYRLKLAKTIHKSKAIIHYQTSTESDKVKEKADIKWLKQQYKSIKELHMANQREILAEEKLIIRQDKQVKPTEFKTQLGYTSIFLRLLVINDEVVNKYEAVCLRTKCPWLIDPNAKFLKTWNHIVITVSFLIGVLFPIFIGWYAKVPSSLLNFSSFVIVIYIIDLGFLIFTGIKIKNTLITKFETLIFYRFTTLTFYINVIAAIPFDAIANLLLSADDEMYKSGLFFLIYFLKFYIFVKAFHVWCYEKNSKPFKTVFFKNMAFLAILTYWASMVFKLTGVECVFFTCSQNDWYRVFERAMGPQYKDYASVFLVIFLVFNLSQTIFTSDSKVSILIYIVALFIFRINFLVWRAEIFSSFVLERFHLVKYNRLSQLVADFVSDRQVKGRITKRVINTLLFQWQFDKGNYISEENRILDNLPRYVLDQLDQATIYETIHKCKLFKMENESLKKDLLKFCHRLTLPVNSILTTFGTQSMTLYIIHKGYVQMNSFLENDKIHNIATPFYKKSGTIFPILIAFNQYPSVLNVRTITDCELLVLRLEDFLSTLIKHNIFKDFVDAVKTTDLNALGNASPGLSIVDANNVKIPEKKLNFFKKFKLIDTLVQYIILGRAIDSRGKRYIYWECFRLLSFAIELLAWPLIFGMLSIYDKPKKALIFFLVFLESFTWIDFFLKMKVAFYNQKGIYVTHPFRTFTHYITTTFFTDLLGTVPYFHILYLIKINKYNYHWTMFMTHMLLRITGWYKFFSLFNYISSITILTFKVEFLHFLFLIIVLLNWYINCLIYAFNSGFHFHYLNRKDPVAINYYKIVFTSLRYLARGKYSFNMLNLITMLNVISVPLVSWVSEIVLYSFYTMNFVAFYWRFSDYHYYLKSFQKFLNGEKIEDMFIKEAVDHYEHVWILHKGIDFKSVFSKFPAILHEDLMMSVYEQTWNYVSCFSKANNSFYRILSAAVVEVYLKKGSIILFEKQVNGIIYFVHEGQCYVNKKLMTLNRGTIFGNIQGEDVMKNTITAKTHVTLLKIDSGIFFKLMDNFIQTKHVFEAEIKKYEDFVEGLLEDTTEEIFYDVTIEKTNEKNAESKFEPIKKTTSAVSRDSQYHSLSESRHRKRGRMFNPFSVTSSSLHVVFFIVSILTVVLIPIFIGLRYFTAWSITVIYMLDAIWIVKIIVTLRTPVVDSKTGLLIYEGKKIFYNYLIQTGGLPCDILCVLPLEVIRIIVNLIINDKNFFCFIYYYYLLRTLRIFYIKKIFNKLKKKLAVKAPTRLFIIFMLNLFYVNTFTCISVIFKDLDGDNLKNCDYRYTIEKMTFFKTEYNCVVHIFCGSNIYSCMPENNLQIFLAFIISICGYFARAILCSETLAVYHFLNQSKYDQIKQLDEFENYLEMRNISPALLYTIKRYFVDLIDICKEKALPSFLVTAPDYIKFHIMSDLYLHHLTTCFVFEGVDRSFLIQLTTRLERYIYFPGNYITEQGDVDQNMYFVQEGEVYCLEKDANFPALERPVNVYSKDEYFGILQGIFPYYPHTYTHRARILTVILTLNFHHWDDMRKANPDIAEMIYTKVSQKGSYANDIYNNYASQNV</sequence>
<dbReference type="KEGG" id="phu:Phum_PHUM026770"/>
<feature type="transmembrane region" description="Helical" evidence="2">
    <location>
        <begin position="655"/>
        <end position="674"/>
    </location>
</feature>
<dbReference type="PROSITE" id="PS50042">
    <property type="entry name" value="CNMP_BINDING_3"/>
    <property type="match status" value="4"/>
</dbReference>
<feature type="transmembrane region" description="Helical" evidence="2">
    <location>
        <begin position="585"/>
        <end position="605"/>
    </location>
</feature>
<dbReference type="eggNOG" id="KOG0498">
    <property type="taxonomic scope" value="Eukaryota"/>
</dbReference>
<dbReference type="OMA" id="LFISREH"/>
<dbReference type="HOGENOM" id="CLU_233427_0_0_1"/>